<accession>A0A182VUN9</accession>
<sequence length="69" mass="8025">MKFLTRIFLFAVVVLVSLMEPGRVSAKPPPDEIEVYEQLCIRHGFDKDCWITVRPPTTKSYVRLGSQKW</sequence>
<evidence type="ECO:0000313" key="2">
    <source>
        <dbReference type="EnsemblMetazoa" id="AMIN001782-PA"/>
    </source>
</evidence>
<keyword evidence="1" id="KW-0732">Signal</keyword>
<dbReference type="VEuPathDB" id="VectorBase:AMIN001782"/>
<organism evidence="2 3">
    <name type="scientific">Anopheles minimus</name>
    <dbReference type="NCBI Taxonomy" id="112268"/>
    <lineage>
        <taxon>Eukaryota</taxon>
        <taxon>Metazoa</taxon>
        <taxon>Ecdysozoa</taxon>
        <taxon>Arthropoda</taxon>
        <taxon>Hexapoda</taxon>
        <taxon>Insecta</taxon>
        <taxon>Pterygota</taxon>
        <taxon>Neoptera</taxon>
        <taxon>Endopterygota</taxon>
        <taxon>Diptera</taxon>
        <taxon>Nematocera</taxon>
        <taxon>Culicoidea</taxon>
        <taxon>Culicidae</taxon>
        <taxon>Anophelinae</taxon>
        <taxon>Anopheles</taxon>
    </lineage>
</organism>
<name>A0A182VUN9_9DIPT</name>
<evidence type="ECO:0000313" key="3">
    <source>
        <dbReference type="Proteomes" id="UP000075920"/>
    </source>
</evidence>
<evidence type="ECO:0000256" key="1">
    <source>
        <dbReference type="SAM" id="SignalP"/>
    </source>
</evidence>
<feature type="chain" id="PRO_5010732876" evidence="1">
    <location>
        <begin position="27"/>
        <end position="69"/>
    </location>
</feature>
<protein>
    <submittedName>
        <fullName evidence="2">Uncharacterized protein</fullName>
    </submittedName>
</protein>
<feature type="signal peptide" evidence="1">
    <location>
        <begin position="1"/>
        <end position="26"/>
    </location>
</feature>
<proteinExistence type="predicted"/>
<dbReference type="EnsemblMetazoa" id="AMIN001782-RA">
    <property type="protein sequence ID" value="AMIN001782-PA"/>
    <property type="gene ID" value="AMIN001782"/>
</dbReference>
<dbReference type="Proteomes" id="UP000075920">
    <property type="component" value="Unassembled WGS sequence"/>
</dbReference>
<dbReference type="AlphaFoldDB" id="A0A182VUN9"/>
<reference evidence="2" key="2">
    <citation type="submission" date="2020-05" db="UniProtKB">
        <authorList>
            <consortium name="EnsemblMetazoa"/>
        </authorList>
    </citation>
    <scope>IDENTIFICATION</scope>
    <source>
        <strain evidence="2">MINIMUS1</strain>
    </source>
</reference>
<reference evidence="3" key="1">
    <citation type="submission" date="2013-03" db="EMBL/GenBank/DDBJ databases">
        <title>The Genome Sequence of Anopheles minimus MINIMUS1.</title>
        <authorList>
            <consortium name="The Broad Institute Genomics Platform"/>
            <person name="Neafsey D.E."/>
            <person name="Walton C."/>
            <person name="Walker B."/>
            <person name="Young S.K."/>
            <person name="Zeng Q."/>
            <person name="Gargeya S."/>
            <person name="Fitzgerald M."/>
            <person name="Haas B."/>
            <person name="Abouelleil A."/>
            <person name="Allen A.W."/>
            <person name="Alvarado L."/>
            <person name="Arachchi H.M."/>
            <person name="Berlin A.M."/>
            <person name="Chapman S.B."/>
            <person name="Gainer-Dewar J."/>
            <person name="Goldberg J."/>
            <person name="Griggs A."/>
            <person name="Gujja S."/>
            <person name="Hansen M."/>
            <person name="Howarth C."/>
            <person name="Imamovic A."/>
            <person name="Ireland A."/>
            <person name="Larimer J."/>
            <person name="McCowan C."/>
            <person name="Murphy C."/>
            <person name="Pearson M."/>
            <person name="Poon T.W."/>
            <person name="Priest M."/>
            <person name="Roberts A."/>
            <person name="Saif S."/>
            <person name="Shea T."/>
            <person name="Sisk P."/>
            <person name="Sykes S."/>
            <person name="Wortman J."/>
            <person name="Nusbaum C."/>
            <person name="Birren B."/>
        </authorList>
    </citation>
    <scope>NUCLEOTIDE SEQUENCE [LARGE SCALE GENOMIC DNA]</scope>
    <source>
        <strain evidence="3">MINIMUS1</strain>
    </source>
</reference>
<keyword evidence="3" id="KW-1185">Reference proteome</keyword>